<dbReference type="GO" id="GO:0005829">
    <property type="term" value="C:cytosol"/>
    <property type="evidence" value="ECO:0007669"/>
    <property type="project" value="TreeGrafter"/>
</dbReference>
<dbReference type="SUPFAM" id="SSF53756">
    <property type="entry name" value="UDP-Glycosyltransferase/glycogen phosphorylase"/>
    <property type="match status" value="1"/>
</dbReference>
<reference evidence="3 4" key="1">
    <citation type="submission" date="2021-02" db="EMBL/GenBank/DDBJ databases">
        <title>FDA dAtabase for Regulatory Grade micrObial Sequences (FDA-ARGOS): Supporting development and validation of Infectious Disease Dx tests.</title>
        <authorList>
            <person name="Minogue T."/>
            <person name="Wolcott M."/>
            <person name="Wasieloski L."/>
            <person name="Aguilar W."/>
            <person name="Moore D."/>
            <person name="Jaissle J."/>
            <person name="Tallon L."/>
            <person name="Sadzewicz L."/>
            <person name="Zhao X."/>
            <person name="Boylan J."/>
            <person name="Ott S."/>
            <person name="Bowen H."/>
            <person name="Vavikolanu K."/>
            <person name="Mehta A."/>
            <person name="Aluvathingal J."/>
            <person name="Nadendla S."/>
            <person name="Yan Y."/>
            <person name="Sichtig H."/>
        </authorList>
    </citation>
    <scope>NUCLEOTIDE SEQUENCE [LARGE SCALE GENOMIC DNA]</scope>
    <source>
        <strain evidence="3 4">FDAARGOS_1272</strain>
    </source>
</reference>
<dbReference type="GO" id="GO:0008713">
    <property type="term" value="F:ADP-heptose-lipopolysaccharide heptosyltransferase activity"/>
    <property type="evidence" value="ECO:0007669"/>
    <property type="project" value="TreeGrafter"/>
</dbReference>
<dbReference type="PANTHER" id="PTHR30160:SF7">
    <property type="entry name" value="ADP-HEPTOSE--LPS HEPTOSYLTRANSFERASE 2"/>
    <property type="match status" value="1"/>
</dbReference>
<dbReference type="CDD" id="cd03789">
    <property type="entry name" value="GT9_LPS_heptosyltransferase"/>
    <property type="match status" value="1"/>
</dbReference>
<evidence type="ECO:0000256" key="1">
    <source>
        <dbReference type="ARBA" id="ARBA00022676"/>
    </source>
</evidence>
<keyword evidence="2 3" id="KW-0808">Transferase</keyword>
<protein>
    <submittedName>
        <fullName evidence="3">Glycosyltransferase family 9 protein</fullName>
    </submittedName>
</protein>
<evidence type="ECO:0000313" key="4">
    <source>
        <dbReference type="Proteomes" id="UP000625568"/>
    </source>
</evidence>
<dbReference type="InterPro" id="IPR002201">
    <property type="entry name" value="Glyco_trans_9"/>
</dbReference>
<evidence type="ECO:0000313" key="3">
    <source>
        <dbReference type="EMBL" id="QRO81364.1"/>
    </source>
</evidence>
<dbReference type="Gene3D" id="3.40.50.2000">
    <property type="entry name" value="Glycogen Phosphorylase B"/>
    <property type="match status" value="2"/>
</dbReference>
<sequence>MRAADGHVAEVRSMAVVGPHALGDTMMTLPALRALRVAYPDAQIVYVGRRWHASFFRDRPGPIDAVSVLPDDVDPGAAVPAGRPPVHELIRHDRGGEPFDIAVQLYGGGAHANPFVRALGARVSIGARAPGAPPLDRSVPYGRWQNRRLFALEVAGLVGARLWPAGPDLAVIERDRAALKAAQVADFTDGARGPLVLQPSARDPRRRWAPARFAAVADRFAARGFDIAVVGTDDERPTVRAVIDTMQRPARDLAGVLDLGGLAALLERAALLLSNDTGPLHLAAAIGTPCVGIFWFTNALQALPLAQGRCRAAVSARTICPVCDAPNLTSRCAHDDSFVDDVPVDDVATLADEVLKRSGKRVVRAV</sequence>
<dbReference type="GO" id="GO:0009244">
    <property type="term" value="P:lipopolysaccharide core region biosynthetic process"/>
    <property type="evidence" value="ECO:0007669"/>
    <property type="project" value="TreeGrafter"/>
</dbReference>
<organism evidence="3 4">
    <name type="scientific">Burkholderia dolosa</name>
    <dbReference type="NCBI Taxonomy" id="152500"/>
    <lineage>
        <taxon>Bacteria</taxon>
        <taxon>Pseudomonadati</taxon>
        <taxon>Pseudomonadota</taxon>
        <taxon>Betaproteobacteria</taxon>
        <taxon>Burkholderiales</taxon>
        <taxon>Burkholderiaceae</taxon>
        <taxon>Burkholderia</taxon>
        <taxon>Burkholderia cepacia complex</taxon>
    </lineage>
</organism>
<evidence type="ECO:0000256" key="2">
    <source>
        <dbReference type="ARBA" id="ARBA00022679"/>
    </source>
</evidence>
<dbReference type="PANTHER" id="PTHR30160">
    <property type="entry name" value="TETRAACYLDISACCHARIDE 4'-KINASE-RELATED"/>
    <property type="match status" value="1"/>
</dbReference>
<keyword evidence="1" id="KW-0328">Glycosyltransferase</keyword>
<proteinExistence type="predicted"/>
<dbReference type="Pfam" id="PF01075">
    <property type="entry name" value="Glyco_transf_9"/>
    <property type="match status" value="1"/>
</dbReference>
<gene>
    <name evidence="3" type="ORF">I6K02_26775</name>
</gene>
<dbReference type="RefSeq" id="WP_035975697.1">
    <property type="nucleotide sequence ID" value="NZ_CP033839.1"/>
</dbReference>
<name>A0A892IHK9_9BURK</name>
<accession>A0A892IHK9</accession>
<dbReference type="InterPro" id="IPR051199">
    <property type="entry name" value="LPS_LOS_Heptosyltrfase"/>
</dbReference>
<dbReference type="EMBL" id="CP069484">
    <property type="protein sequence ID" value="QRO81364.1"/>
    <property type="molecule type" value="Genomic_DNA"/>
</dbReference>
<keyword evidence="4" id="KW-1185">Reference proteome</keyword>
<dbReference type="Proteomes" id="UP000625568">
    <property type="component" value="Chromosome 3"/>
</dbReference>
<dbReference type="AlphaFoldDB" id="A0A892IHK9"/>